<organism evidence="2 3">
    <name type="scientific">Maridesulfovibrio salexigens (strain ATCC 14822 / DSM 2638 / NCIMB 8403 / VKM B-1763)</name>
    <name type="common">Desulfovibrio salexigens</name>
    <dbReference type="NCBI Taxonomy" id="526222"/>
    <lineage>
        <taxon>Bacteria</taxon>
        <taxon>Pseudomonadati</taxon>
        <taxon>Thermodesulfobacteriota</taxon>
        <taxon>Desulfovibrionia</taxon>
        <taxon>Desulfovibrionales</taxon>
        <taxon>Desulfovibrionaceae</taxon>
        <taxon>Maridesulfovibrio</taxon>
    </lineage>
</organism>
<dbReference type="RefSeq" id="WP_015853474.1">
    <property type="nucleotide sequence ID" value="NC_012881.1"/>
</dbReference>
<dbReference type="eggNOG" id="ENOG502Z8MY">
    <property type="taxonomic scope" value="Bacteria"/>
</dbReference>
<protein>
    <submittedName>
        <fullName evidence="2">NDP-hexose 23-dehydratase</fullName>
    </submittedName>
</protein>
<accession>C6BTH7</accession>
<dbReference type="Proteomes" id="UP000002601">
    <property type="component" value="Chromosome"/>
</dbReference>
<dbReference type="InterPro" id="IPR005212">
    <property type="entry name" value="EvaA-like"/>
</dbReference>
<dbReference type="InterPro" id="IPR038153">
    <property type="entry name" value="EvaA-like_sf"/>
</dbReference>
<dbReference type="GO" id="GO:0016829">
    <property type="term" value="F:lyase activity"/>
    <property type="evidence" value="ECO:0007669"/>
    <property type="project" value="InterPro"/>
</dbReference>
<dbReference type="Pfam" id="PF03559">
    <property type="entry name" value="Hexose_dehydrat"/>
    <property type="match status" value="2"/>
</dbReference>
<dbReference type="STRING" id="526222.Desal_3612"/>
<evidence type="ECO:0000259" key="1">
    <source>
        <dbReference type="Pfam" id="PF03559"/>
    </source>
</evidence>
<dbReference type="HOGENOM" id="CLU_045374_0_0_7"/>
<feature type="domain" description="dTDP-4-dehydro-6-deoxy-alpha-D-glucopyranose 2,3-dehydratase" evidence="1">
    <location>
        <begin position="28"/>
        <end position="227"/>
    </location>
</feature>
<dbReference type="EMBL" id="CP001649">
    <property type="protein sequence ID" value="ACS81658.1"/>
    <property type="molecule type" value="Genomic_DNA"/>
</dbReference>
<gene>
    <name evidence="2" type="ordered locus">Desal_3612</name>
</gene>
<sequence length="475" mass="54641">MRRMFKHSNLLFLKSALAKDGISGDIDYVLKWVKAQADAVDVTVEKTSFDRLQSWSIADNGRLQHNTGRFFSIDGIRVQTNWDGGGKWDQPIINQPEIGYLGFITKEFDGVLHFLVQAKIEPGNLNKVQLSPTLQATRSNYTQVHKGNKPEYLDHFREATPEQILVDQLQSEQGARFLRKRNRNIIIRIDEDIPVKKNFIWLTLWQLKKLMHYENVVNMDTRTVVSGITYGSFESDTCDLVSYLLRGNGHSAPKDEFLNSTLSIEPAVHTEEEIITFLTHLKSIYDLDVERIPLPEVQDWVVRNDRIHHKEDKYFEVIAVSVAIEGREVGCWDQPMIHPMQSGICALVCKKINGVLHFIVQAKLECGNHDIIELAPTVQCLTGNYINSIKILPFLEYVLNAKEQNIVLDVMQSEEGGRFYQEMNRNIVILAADDFPEELPPTYIWMTLNQLHRFLKFNNYLNIQIRSLIAALPFT</sequence>
<reference evidence="2 3" key="1">
    <citation type="submission" date="2009-06" db="EMBL/GenBank/DDBJ databases">
        <title>Complete sequence of Desulfovibrio salexigens DSM 2638.</title>
        <authorList>
            <consortium name="US DOE Joint Genome Institute"/>
            <person name="Lucas S."/>
            <person name="Copeland A."/>
            <person name="Lapidus A."/>
            <person name="Glavina del Rio T."/>
            <person name="Tice H."/>
            <person name="Bruce D."/>
            <person name="Goodwin L."/>
            <person name="Pitluck S."/>
            <person name="Munk A.C."/>
            <person name="Brettin T."/>
            <person name="Detter J.C."/>
            <person name="Han C."/>
            <person name="Tapia R."/>
            <person name="Larimer F."/>
            <person name="Land M."/>
            <person name="Hauser L."/>
            <person name="Kyrpides N."/>
            <person name="Anderson I."/>
            <person name="Wall J.D."/>
            <person name="Arkin A.P."/>
            <person name="Dehal P."/>
            <person name="Chivian D."/>
            <person name="Giles B."/>
            <person name="Hazen T.C."/>
        </authorList>
    </citation>
    <scope>NUCLEOTIDE SEQUENCE [LARGE SCALE GENOMIC DNA]</scope>
    <source>
        <strain evidence="3">ATCC 14822 / DSM 2638 / NCIMB 8403 / VKM B-1763</strain>
    </source>
</reference>
<evidence type="ECO:0000313" key="2">
    <source>
        <dbReference type="EMBL" id="ACS81658.1"/>
    </source>
</evidence>
<proteinExistence type="predicted"/>
<keyword evidence="3" id="KW-1185">Reference proteome</keyword>
<evidence type="ECO:0000313" key="3">
    <source>
        <dbReference type="Proteomes" id="UP000002601"/>
    </source>
</evidence>
<dbReference type="AlphaFoldDB" id="C6BTH7"/>
<name>C6BTH7_MARSD</name>
<feature type="domain" description="dTDP-4-dehydro-6-deoxy-alpha-D-glucopyranose 2,3-dehydratase" evidence="1">
    <location>
        <begin position="272"/>
        <end position="472"/>
    </location>
</feature>
<dbReference type="Gene3D" id="3.90.79.40">
    <property type="entry name" value="EvaA sugar 2,3-dehydratase subunit"/>
    <property type="match status" value="2"/>
</dbReference>
<dbReference type="KEGG" id="dsa:Desal_3612"/>